<proteinExistence type="predicted"/>
<gene>
    <name evidence="1" type="ORF">BDM02DRAFT_3185860</name>
</gene>
<sequence>MPHSGEILPDVFTRGEQFSTRLALAPRNRPLLPTYAAVLTEPGVGAGDVEGYHIAVAPPPAYGNTRGSTLILAEFISSELREQSGLAREARGERSSLTTVASVESSKTSNRSRPVSYMTGFRVGHKPPPPPPPSFS</sequence>
<evidence type="ECO:0000313" key="1">
    <source>
        <dbReference type="EMBL" id="KAF9649908.1"/>
    </source>
</evidence>
<accession>A0ACB6ZKD3</accession>
<dbReference type="Proteomes" id="UP000886501">
    <property type="component" value="Unassembled WGS sequence"/>
</dbReference>
<reference evidence="1" key="2">
    <citation type="journal article" date="2020" name="Nat. Commun.">
        <title>Large-scale genome sequencing of mycorrhizal fungi provides insights into the early evolution of symbiotic traits.</title>
        <authorList>
            <person name="Miyauchi S."/>
            <person name="Kiss E."/>
            <person name="Kuo A."/>
            <person name="Drula E."/>
            <person name="Kohler A."/>
            <person name="Sanchez-Garcia M."/>
            <person name="Morin E."/>
            <person name="Andreopoulos B."/>
            <person name="Barry K.W."/>
            <person name="Bonito G."/>
            <person name="Buee M."/>
            <person name="Carver A."/>
            <person name="Chen C."/>
            <person name="Cichocki N."/>
            <person name="Clum A."/>
            <person name="Culley D."/>
            <person name="Crous P.W."/>
            <person name="Fauchery L."/>
            <person name="Girlanda M."/>
            <person name="Hayes R.D."/>
            <person name="Keri Z."/>
            <person name="LaButti K."/>
            <person name="Lipzen A."/>
            <person name="Lombard V."/>
            <person name="Magnuson J."/>
            <person name="Maillard F."/>
            <person name="Murat C."/>
            <person name="Nolan M."/>
            <person name="Ohm R.A."/>
            <person name="Pangilinan J."/>
            <person name="Pereira M.F."/>
            <person name="Perotto S."/>
            <person name="Peter M."/>
            <person name="Pfister S."/>
            <person name="Riley R."/>
            <person name="Sitrit Y."/>
            <person name="Stielow J.B."/>
            <person name="Szollosi G."/>
            <person name="Zifcakova L."/>
            <person name="Stursova M."/>
            <person name="Spatafora J.W."/>
            <person name="Tedersoo L."/>
            <person name="Vaario L.M."/>
            <person name="Yamada A."/>
            <person name="Yan M."/>
            <person name="Wang P."/>
            <person name="Xu J."/>
            <person name="Bruns T."/>
            <person name="Baldrian P."/>
            <person name="Vilgalys R."/>
            <person name="Dunand C."/>
            <person name="Henrissat B."/>
            <person name="Grigoriev I.V."/>
            <person name="Hibbett D."/>
            <person name="Nagy L.G."/>
            <person name="Martin F.M."/>
        </authorList>
    </citation>
    <scope>NUCLEOTIDE SEQUENCE</scope>
    <source>
        <strain evidence="1">P2</strain>
    </source>
</reference>
<organism evidence="1 2">
    <name type="scientific">Thelephora ganbajun</name>
    <name type="common">Ganba fungus</name>
    <dbReference type="NCBI Taxonomy" id="370292"/>
    <lineage>
        <taxon>Eukaryota</taxon>
        <taxon>Fungi</taxon>
        <taxon>Dikarya</taxon>
        <taxon>Basidiomycota</taxon>
        <taxon>Agaricomycotina</taxon>
        <taxon>Agaricomycetes</taxon>
        <taxon>Thelephorales</taxon>
        <taxon>Thelephoraceae</taxon>
        <taxon>Thelephora</taxon>
    </lineage>
</organism>
<comment type="caution">
    <text evidence="1">The sequence shown here is derived from an EMBL/GenBank/DDBJ whole genome shotgun (WGS) entry which is preliminary data.</text>
</comment>
<evidence type="ECO:0000313" key="2">
    <source>
        <dbReference type="Proteomes" id="UP000886501"/>
    </source>
</evidence>
<protein>
    <submittedName>
        <fullName evidence="1">Uncharacterized protein</fullName>
    </submittedName>
</protein>
<reference evidence="1" key="1">
    <citation type="submission" date="2019-10" db="EMBL/GenBank/DDBJ databases">
        <authorList>
            <consortium name="DOE Joint Genome Institute"/>
            <person name="Kuo A."/>
            <person name="Miyauchi S."/>
            <person name="Kiss E."/>
            <person name="Drula E."/>
            <person name="Kohler A."/>
            <person name="Sanchez-Garcia M."/>
            <person name="Andreopoulos B."/>
            <person name="Barry K.W."/>
            <person name="Bonito G."/>
            <person name="Buee M."/>
            <person name="Carver A."/>
            <person name="Chen C."/>
            <person name="Cichocki N."/>
            <person name="Clum A."/>
            <person name="Culley D."/>
            <person name="Crous P.W."/>
            <person name="Fauchery L."/>
            <person name="Girlanda M."/>
            <person name="Hayes R."/>
            <person name="Keri Z."/>
            <person name="Labutti K."/>
            <person name="Lipzen A."/>
            <person name="Lombard V."/>
            <person name="Magnuson J."/>
            <person name="Maillard F."/>
            <person name="Morin E."/>
            <person name="Murat C."/>
            <person name="Nolan M."/>
            <person name="Ohm R."/>
            <person name="Pangilinan J."/>
            <person name="Pereira M."/>
            <person name="Perotto S."/>
            <person name="Peter M."/>
            <person name="Riley R."/>
            <person name="Sitrit Y."/>
            <person name="Stielow B."/>
            <person name="Szollosi G."/>
            <person name="Zifcakova L."/>
            <person name="Stursova M."/>
            <person name="Spatafora J.W."/>
            <person name="Tedersoo L."/>
            <person name="Vaario L.-M."/>
            <person name="Yamada A."/>
            <person name="Yan M."/>
            <person name="Wang P."/>
            <person name="Xu J."/>
            <person name="Bruns T."/>
            <person name="Baldrian P."/>
            <person name="Vilgalys R."/>
            <person name="Henrissat B."/>
            <person name="Grigoriev I.V."/>
            <person name="Hibbett D."/>
            <person name="Nagy L.G."/>
            <person name="Martin F.M."/>
        </authorList>
    </citation>
    <scope>NUCLEOTIDE SEQUENCE</scope>
    <source>
        <strain evidence="1">P2</strain>
    </source>
</reference>
<keyword evidence="2" id="KW-1185">Reference proteome</keyword>
<dbReference type="EMBL" id="MU117991">
    <property type="protein sequence ID" value="KAF9649908.1"/>
    <property type="molecule type" value="Genomic_DNA"/>
</dbReference>
<name>A0ACB6ZKD3_THEGA</name>